<accession>A0A1R4KNZ9</accession>
<feature type="domain" description="Phosphoribosyltransferase" evidence="2">
    <location>
        <begin position="135"/>
        <end position="230"/>
    </location>
</feature>
<protein>
    <submittedName>
        <fullName evidence="3">Competence protein F homolog, phosphoribosyltransferase domain protein YhgH required for utilization of DNA as sole source of carbon and energy</fullName>
    </submittedName>
</protein>
<dbReference type="InterPro" id="IPR000836">
    <property type="entry name" value="PRTase_dom"/>
</dbReference>
<dbReference type="Pfam" id="PF00156">
    <property type="entry name" value="Pribosyltran"/>
    <property type="match status" value="1"/>
</dbReference>
<organism evidence="3 4">
    <name type="scientific">Marinilactibacillus psychrotolerans 42ea</name>
    <dbReference type="NCBI Taxonomy" id="1255609"/>
    <lineage>
        <taxon>Bacteria</taxon>
        <taxon>Bacillati</taxon>
        <taxon>Bacillota</taxon>
        <taxon>Bacilli</taxon>
        <taxon>Lactobacillales</taxon>
        <taxon>Carnobacteriaceae</taxon>
        <taxon>Marinilactibacillus</taxon>
    </lineage>
</organism>
<dbReference type="SUPFAM" id="SSF53271">
    <property type="entry name" value="PRTase-like"/>
    <property type="match status" value="1"/>
</dbReference>
<dbReference type="Gene3D" id="3.40.50.2020">
    <property type="match status" value="1"/>
</dbReference>
<gene>
    <name evidence="3" type="ORF">FM115_11530</name>
</gene>
<evidence type="ECO:0000259" key="2">
    <source>
        <dbReference type="Pfam" id="PF00156"/>
    </source>
</evidence>
<dbReference type="CDD" id="cd06223">
    <property type="entry name" value="PRTases_typeI"/>
    <property type="match status" value="1"/>
</dbReference>
<evidence type="ECO:0000313" key="4">
    <source>
        <dbReference type="Proteomes" id="UP000195611"/>
    </source>
</evidence>
<evidence type="ECO:0000256" key="1">
    <source>
        <dbReference type="ARBA" id="ARBA00008007"/>
    </source>
</evidence>
<proteinExistence type="inferred from homology"/>
<reference evidence="3 4" key="1">
    <citation type="submission" date="2017-02" db="EMBL/GenBank/DDBJ databases">
        <authorList>
            <person name="Peterson S.W."/>
        </authorList>
    </citation>
    <scope>NUCLEOTIDE SEQUENCE [LARGE SCALE GENOMIC DNA]</scope>
    <source>
        <strain evidence="3 4">42ea</strain>
    </source>
</reference>
<dbReference type="RefSeq" id="WP_087060394.1">
    <property type="nucleotide sequence ID" value="NZ_FUKW01000173.1"/>
</dbReference>
<dbReference type="GO" id="GO:0016757">
    <property type="term" value="F:glycosyltransferase activity"/>
    <property type="evidence" value="ECO:0007669"/>
    <property type="project" value="UniProtKB-KW"/>
</dbReference>
<dbReference type="Proteomes" id="UP000195611">
    <property type="component" value="Unassembled WGS sequence"/>
</dbReference>
<dbReference type="InterPro" id="IPR029057">
    <property type="entry name" value="PRTase-like"/>
</dbReference>
<keyword evidence="3" id="KW-0328">Glycosyltransferase</keyword>
<sequence length="231" mass="27060">MNKCIWCNKEIIANCSVSQLLTFKKLDPQIICEDCELKFDPIEMTKCCPNCHRKQMDQLICQDCLKWQKKYPSYFLKHDALYSYNEFGKKWMERFKFTGDVRVAKMVAERLSKAIKRHKEVDIIIPIPISNKSFENRGFNQTEILLNIAEVPFVTILENRSTEKNQVTKNRRERLNIVQPFFIKSELKDSVRGKNVMIIDDVYTTGRTILYAVECVLSGGARKVETLSLFR</sequence>
<keyword evidence="3" id="KW-0808">Transferase</keyword>
<name>A0A1R4KNZ9_9LACT</name>
<evidence type="ECO:0000313" key="3">
    <source>
        <dbReference type="EMBL" id="SJN46071.1"/>
    </source>
</evidence>
<comment type="similarity">
    <text evidence="1">Belongs to the ComF/GntX family.</text>
</comment>
<dbReference type="EMBL" id="FUKW01000173">
    <property type="protein sequence ID" value="SJN46071.1"/>
    <property type="molecule type" value="Genomic_DNA"/>
</dbReference>
<dbReference type="PANTHER" id="PTHR47505:SF1">
    <property type="entry name" value="DNA UTILIZATION PROTEIN YHGH"/>
    <property type="match status" value="1"/>
</dbReference>
<dbReference type="InterPro" id="IPR051910">
    <property type="entry name" value="ComF/GntX_DNA_util-trans"/>
</dbReference>
<dbReference type="PANTHER" id="PTHR47505">
    <property type="entry name" value="DNA UTILIZATION PROTEIN YHGH"/>
    <property type="match status" value="1"/>
</dbReference>
<dbReference type="AlphaFoldDB" id="A0A1R4KNZ9"/>